<organism evidence="1 2">
    <name type="scientific">Streptomyces malaysiensis subsp. samsunensis</name>
    <dbReference type="NCBI Taxonomy" id="459658"/>
    <lineage>
        <taxon>Bacteria</taxon>
        <taxon>Bacillati</taxon>
        <taxon>Actinomycetota</taxon>
        <taxon>Actinomycetes</taxon>
        <taxon>Kitasatosporales</taxon>
        <taxon>Streptomycetaceae</taxon>
        <taxon>Streptomyces</taxon>
        <taxon>Streptomyces violaceusniger group</taxon>
    </lineage>
</organism>
<dbReference type="InterPro" id="IPR035959">
    <property type="entry name" value="RutC-like_sf"/>
</dbReference>
<reference evidence="1" key="1">
    <citation type="submission" date="2022-06" db="EMBL/GenBank/DDBJ databases">
        <title>WGS of actinobacteria.</title>
        <authorList>
            <person name="Thawai C."/>
        </authorList>
    </citation>
    <scope>NUCLEOTIDE SEQUENCE</scope>
    <source>
        <strain evidence="1">DSM 42010</strain>
    </source>
</reference>
<proteinExistence type="predicted"/>
<comment type="caution">
    <text evidence="1">The sequence shown here is derived from an EMBL/GenBank/DDBJ whole genome shotgun (WGS) entry which is preliminary data.</text>
</comment>
<protein>
    <submittedName>
        <fullName evidence="1">Uncharacterized protein</fullName>
    </submittedName>
</protein>
<accession>A0A9X2LZ28</accession>
<sequence>MLVGEGVTLGFGGPMYHVEAVTDEQADAMCAVYPRLDMIRSHEECTPQREDFVPDQDGTFLQLVPLGRLRLPHPRLSNNNWKRLNDHPHCRDPRGLRSLRKTVSAFADFGCSAAVRSHGHLSIAGTVGRRADGTIPDDIRHLPGFSKIKARLIDPLYPTWSLIGVSGLANPGLLVEIRATAAYPDAA</sequence>
<dbReference type="AlphaFoldDB" id="A0A9X2LZ28"/>
<gene>
    <name evidence="1" type="ORF">NQU54_24530</name>
</gene>
<dbReference type="Proteomes" id="UP001142400">
    <property type="component" value="Unassembled WGS sequence"/>
</dbReference>
<evidence type="ECO:0000313" key="1">
    <source>
        <dbReference type="EMBL" id="MCQ8832148.1"/>
    </source>
</evidence>
<keyword evidence="2" id="KW-1185">Reference proteome</keyword>
<dbReference type="SUPFAM" id="SSF55298">
    <property type="entry name" value="YjgF-like"/>
    <property type="match status" value="1"/>
</dbReference>
<name>A0A9X2LZ28_STRMQ</name>
<dbReference type="EMBL" id="JANIIC010000030">
    <property type="protein sequence ID" value="MCQ8832148.1"/>
    <property type="molecule type" value="Genomic_DNA"/>
</dbReference>
<dbReference type="RefSeq" id="WP_257633001.1">
    <property type="nucleotide sequence ID" value="NZ_JANIIC010000030.1"/>
</dbReference>
<evidence type="ECO:0000313" key="2">
    <source>
        <dbReference type="Proteomes" id="UP001142400"/>
    </source>
</evidence>
<dbReference type="Gene3D" id="3.30.1330.40">
    <property type="entry name" value="RutC-like"/>
    <property type="match status" value="1"/>
</dbReference>